<sequence length="139" mass="14124">MADVTAKSPPMVSTGVITNKFTATGNNIVITKSNIRVSPNDRVMLAHTIENMLATNPSMTLKIDITDLLNRAAENPMIFSSVSGIISAARSGNAAALANQVLALANAAMTGNMPGTAVAAAVMAPPMAAAAGATTTPRM</sequence>
<protein>
    <submittedName>
        <fullName evidence="1">Uncharacterized protein</fullName>
    </submittedName>
</protein>
<dbReference type="Proteomes" id="UP000693981">
    <property type="component" value="Unassembled WGS sequence"/>
</dbReference>
<reference evidence="1" key="1">
    <citation type="submission" date="2021-02" db="EMBL/GenBank/DDBJ databases">
        <authorList>
            <person name="Palmer J.M."/>
        </authorList>
    </citation>
    <scope>NUCLEOTIDE SEQUENCE</scope>
    <source>
        <strain evidence="1">SCRP23</strain>
    </source>
</reference>
<dbReference type="OrthoDB" id="166971at2759"/>
<gene>
    <name evidence="1" type="ORF">PHYBOEH_004602</name>
</gene>
<comment type="caution">
    <text evidence="1">The sequence shown here is derived from an EMBL/GenBank/DDBJ whole genome shotgun (WGS) entry which is preliminary data.</text>
</comment>
<keyword evidence="2" id="KW-1185">Reference proteome</keyword>
<dbReference type="EMBL" id="JAGDFL010000241">
    <property type="protein sequence ID" value="KAG7394836.1"/>
    <property type="molecule type" value="Genomic_DNA"/>
</dbReference>
<evidence type="ECO:0000313" key="1">
    <source>
        <dbReference type="EMBL" id="KAG7394836.1"/>
    </source>
</evidence>
<dbReference type="AlphaFoldDB" id="A0A8T1WN55"/>
<evidence type="ECO:0000313" key="2">
    <source>
        <dbReference type="Proteomes" id="UP000693981"/>
    </source>
</evidence>
<accession>A0A8T1WN55</accession>
<organism evidence="1 2">
    <name type="scientific">Phytophthora boehmeriae</name>
    <dbReference type="NCBI Taxonomy" id="109152"/>
    <lineage>
        <taxon>Eukaryota</taxon>
        <taxon>Sar</taxon>
        <taxon>Stramenopiles</taxon>
        <taxon>Oomycota</taxon>
        <taxon>Peronosporomycetes</taxon>
        <taxon>Peronosporales</taxon>
        <taxon>Peronosporaceae</taxon>
        <taxon>Phytophthora</taxon>
    </lineage>
</organism>
<proteinExistence type="predicted"/>
<name>A0A8T1WN55_9STRA</name>